<dbReference type="GO" id="GO:0004867">
    <property type="term" value="F:serine-type endopeptidase inhibitor activity"/>
    <property type="evidence" value="ECO:0007669"/>
    <property type="project" value="UniProtKB-KW"/>
</dbReference>
<evidence type="ECO:0000256" key="3">
    <source>
        <dbReference type="ARBA" id="ARBA00023157"/>
    </source>
</evidence>
<keyword evidence="3" id="KW-1015">Disulfide bond</keyword>
<evidence type="ECO:0000313" key="6">
    <source>
        <dbReference type="Proteomes" id="UP000095282"/>
    </source>
</evidence>
<evidence type="ECO:0000256" key="4">
    <source>
        <dbReference type="SAM" id="SignalP"/>
    </source>
</evidence>
<dbReference type="Proteomes" id="UP000095282">
    <property type="component" value="Unplaced"/>
</dbReference>
<feature type="chain" id="PRO_5009307031" evidence="4">
    <location>
        <begin position="30"/>
        <end position="156"/>
    </location>
</feature>
<name>A0A1I7T4K9_9PELO</name>
<dbReference type="AlphaFoldDB" id="A0A1I7T4K9"/>
<keyword evidence="6" id="KW-1185">Reference proteome</keyword>
<evidence type="ECO:0000313" key="7">
    <source>
        <dbReference type="WBParaSite" id="Csp11.Scaffold502.g2341.t1"/>
    </source>
</evidence>
<proteinExistence type="predicted"/>
<dbReference type="Pfam" id="PF01826">
    <property type="entry name" value="TIL"/>
    <property type="match status" value="2"/>
</dbReference>
<keyword evidence="2" id="KW-0722">Serine protease inhibitor</keyword>
<keyword evidence="1" id="KW-0646">Protease inhibitor</keyword>
<feature type="signal peptide" evidence="4">
    <location>
        <begin position="1"/>
        <end position="29"/>
    </location>
</feature>
<dbReference type="SUPFAM" id="SSF57567">
    <property type="entry name" value="Serine protease inhibitors"/>
    <property type="match status" value="2"/>
</dbReference>
<reference evidence="7" key="1">
    <citation type="submission" date="2016-11" db="UniProtKB">
        <authorList>
            <consortium name="WormBaseParasite"/>
        </authorList>
    </citation>
    <scope>IDENTIFICATION</scope>
</reference>
<evidence type="ECO:0000259" key="5">
    <source>
        <dbReference type="Pfam" id="PF01826"/>
    </source>
</evidence>
<accession>A0A1I7T4K9</accession>
<feature type="domain" description="TIL" evidence="5">
    <location>
        <begin position="36"/>
        <end position="92"/>
    </location>
</feature>
<keyword evidence="4" id="KW-0732">Signal</keyword>
<dbReference type="STRING" id="1561998.A0A1I7T4K9"/>
<sequence>MVSSSEIIDLTFHFQKVFIALCFVSVCIATNGENECPSNEVFKTCGTACEPTCENPNTGSRPCIQVCIPNKCQCAKGFVRNSNGVCVQFNQCEEKVPKCSENEEFKECGTHCEPTCENPSPACIKMCKPNVCQCSEGYLRHNNVCIPANSCPKKNI</sequence>
<dbReference type="InterPro" id="IPR036084">
    <property type="entry name" value="Ser_inhib-like_sf"/>
</dbReference>
<dbReference type="PANTHER" id="PTHR23259">
    <property type="entry name" value="RIDDLE"/>
    <property type="match status" value="1"/>
</dbReference>
<dbReference type="WBParaSite" id="Csp11.Scaffold502.g2341.t1">
    <property type="protein sequence ID" value="Csp11.Scaffold502.g2341.t1"/>
    <property type="gene ID" value="Csp11.Scaffold502.g2341"/>
</dbReference>
<dbReference type="eggNOG" id="ENOG502SYGF">
    <property type="taxonomic scope" value="Eukaryota"/>
</dbReference>
<dbReference type="InterPro" id="IPR051368">
    <property type="entry name" value="SerProtInhib-TIL_Domain"/>
</dbReference>
<protein>
    <submittedName>
        <fullName evidence="7">TIL domain-containing protein</fullName>
    </submittedName>
</protein>
<dbReference type="PANTHER" id="PTHR23259:SF75">
    <property type="entry name" value="SERINE PROTEASE INHIBITOR SWM-1-RELATED"/>
    <property type="match status" value="1"/>
</dbReference>
<feature type="domain" description="TIL" evidence="5">
    <location>
        <begin position="99"/>
        <end position="151"/>
    </location>
</feature>
<dbReference type="Gene3D" id="2.10.25.10">
    <property type="entry name" value="Laminin"/>
    <property type="match status" value="2"/>
</dbReference>
<evidence type="ECO:0000256" key="2">
    <source>
        <dbReference type="ARBA" id="ARBA00022900"/>
    </source>
</evidence>
<dbReference type="InterPro" id="IPR002919">
    <property type="entry name" value="TIL_dom"/>
</dbReference>
<evidence type="ECO:0000256" key="1">
    <source>
        <dbReference type="ARBA" id="ARBA00022690"/>
    </source>
</evidence>
<organism evidence="6 7">
    <name type="scientific">Caenorhabditis tropicalis</name>
    <dbReference type="NCBI Taxonomy" id="1561998"/>
    <lineage>
        <taxon>Eukaryota</taxon>
        <taxon>Metazoa</taxon>
        <taxon>Ecdysozoa</taxon>
        <taxon>Nematoda</taxon>
        <taxon>Chromadorea</taxon>
        <taxon>Rhabditida</taxon>
        <taxon>Rhabditina</taxon>
        <taxon>Rhabditomorpha</taxon>
        <taxon>Rhabditoidea</taxon>
        <taxon>Rhabditidae</taxon>
        <taxon>Peloderinae</taxon>
        <taxon>Caenorhabditis</taxon>
    </lineage>
</organism>
<dbReference type="CDD" id="cd19941">
    <property type="entry name" value="TIL"/>
    <property type="match status" value="2"/>
</dbReference>